<dbReference type="EMBL" id="BSQG01000003">
    <property type="protein sequence ID" value="GLU47838.1"/>
    <property type="molecule type" value="Genomic_DNA"/>
</dbReference>
<evidence type="ECO:0000313" key="4">
    <source>
        <dbReference type="Proteomes" id="UP001165092"/>
    </source>
</evidence>
<gene>
    <name evidence="3" type="ORF">Nans01_21890</name>
</gene>
<organism evidence="3 4">
    <name type="scientific">Nocardiopsis ansamitocini</name>
    <dbReference type="NCBI Taxonomy" id="1670832"/>
    <lineage>
        <taxon>Bacteria</taxon>
        <taxon>Bacillati</taxon>
        <taxon>Actinomycetota</taxon>
        <taxon>Actinomycetes</taxon>
        <taxon>Streptosporangiales</taxon>
        <taxon>Nocardiopsidaceae</taxon>
        <taxon>Nocardiopsis</taxon>
    </lineage>
</organism>
<dbReference type="GO" id="GO:0016787">
    <property type="term" value="F:hydrolase activity"/>
    <property type="evidence" value="ECO:0007669"/>
    <property type="project" value="UniProtKB-KW"/>
</dbReference>
<evidence type="ECO:0000259" key="1">
    <source>
        <dbReference type="Pfam" id="PF00561"/>
    </source>
</evidence>
<reference evidence="3" key="1">
    <citation type="submission" date="2023-02" db="EMBL/GenBank/DDBJ databases">
        <title>Nocardiopsis ansamitocini NBRC 112285.</title>
        <authorList>
            <person name="Ichikawa N."/>
            <person name="Sato H."/>
            <person name="Tonouchi N."/>
        </authorList>
    </citation>
    <scope>NUCLEOTIDE SEQUENCE</scope>
    <source>
        <strain evidence="3">NBRC 112285</strain>
    </source>
</reference>
<comment type="caution">
    <text evidence="3">The sequence shown here is derived from an EMBL/GenBank/DDBJ whole genome shotgun (WGS) entry which is preliminary data.</text>
</comment>
<dbReference type="RefSeq" id="WP_285759123.1">
    <property type="nucleotide sequence ID" value="NZ_BSQG01000003.1"/>
</dbReference>
<feature type="domain" description="AB hydrolase-1" evidence="1">
    <location>
        <begin position="28"/>
        <end position="132"/>
    </location>
</feature>
<dbReference type="Pfam" id="PF00561">
    <property type="entry name" value="Abhydrolase_1"/>
    <property type="match status" value="1"/>
</dbReference>
<dbReference type="Pfam" id="PF08386">
    <property type="entry name" value="Abhydrolase_4"/>
    <property type="match status" value="1"/>
</dbReference>
<evidence type="ECO:0000259" key="2">
    <source>
        <dbReference type="Pfam" id="PF08386"/>
    </source>
</evidence>
<accession>A0A9W6UIV7</accession>
<protein>
    <submittedName>
        <fullName evidence="3">Alpha/beta hydrolase</fullName>
    </submittedName>
</protein>
<name>A0A9W6UIV7_9ACTN</name>
<feature type="domain" description="Peptidase S33 tripeptidyl aminopeptidase-like C-terminal" evidence="2">
    <location>
        <begin position="174"/>
        <end position="250"/>
    </location>
</feature>
<dbReference type="InterPro" id="IPR000073">
    <property type="entry name" value="AB_hydrolase_1"/>
</dbReference>
<dbReference type="SUPFAM" id="SSF53474">
    <property type="entry name" value="alpha/beta-Hydrolases"/>
    <property type="match status" value="1"/>
</dbReference>
<dbReference type="Gene3D" id="3.40.50.1820">
    <property type="entry name" value="alpha/beta hydrolase"/>
    <property type="match status" value="1"/>
</dbReference>
<dbReference type="InterPro" id="IPR029058">
    <property type="entry name" value="AB_hydrolase_fold"/>
</dbReference>
<sequence>MDRTLLDPATGAPLLRYTVGGATAPSAPTVLLVHGFGSDFAANWVRTGWTTALEGTGRRFVGVDLPGHGRSPKPHVPSHYSPGSLGDLLARVLAESGDGPADVVAYSMGSRLAWQLAVDHPASVRRIVLGGFGPEDAFAGTDPDRLGGEDAGPFAAVFAAAAALPGADPTALAACAKGQAREPYRPVPAPADVPVLLVAGELDPIAAGAEGLAADLAGAELLRVPRRDHRTAVSAQSFKRAAVAFLDRPDRGAGTAADYTG</sequence>
<evidence type="ECO:0000313" key="3">
    <source>
        <dbReference type="EMBL" id="GLU47838.1"/>
    </source>
</evidence>
<keyword evidence="3" id="KW-0378">Hydrolase</keyword>
<proteinExistence type="predicted"/>
<keyword evidence="4" id="KW-1185">Reference proteome</keyword>
<dbReference type="AlphaFoldDB" id="A0A9W6UIV7"/>
<dbReference type="InterPro" id="IPR013595">
    <property type="entry name" value="Pept_S33_TAP-like_C"/>
</dbReference>
<dbReference type="PANTHER" id="PTHR43689">
    <property type="entry name" value="HYDROLASE"/>
    <property type="match status" value="1"/>
</dbReference>
<dbReference type="Proteomes" id="UP001165092">
    <property type="component" value="Unassembled WGS sequence"/>
</dbReference>
<dbReference type="PANTHER" id="PTHR43689:SF8">
    <property type="entry name" value="ALPHA_BETA-HYDROLASES SUPERFAMILY PROTEIN"/>
    <property type="match status" value="1"/>
</dbReference>